<dbReference type="InterPro" id="IPR052399">
    <property type="entry name" value="Phage_Baseplate_Assmbl_Protein"/>
</dbReference>
<dbReference type="Pfam" id="PF26078">
    <property type="entry name" value="Baseplate_J_M"/>
    <property type="match status" value="1"/>
</dbReference>
<feature type="domain" description="Baseplate J-like central" evidence="1">
    <location>
        <begin position="205"/>
        <end position="272"/>
    </location>
</feature>
<reference evidence="2 3" key="1">
    <citation type="submission" date="2015-08" db="EMBL/GenBank/DDBJ databases">
        <title>Comparative genomics of the Campylobacter concisus group.</title>
        <authorList>
            <person name="Yee E."/>
            <person name="Chapman M.H."/>
            <person name="Huynh S."/>
            <person name="Bono J.L."/>
            <person name="On S.L."/>
            <person name="St Leger J."/>
            <person name="Foster G."/>
            <person name="Parker C.T."/>
            <person name="Miller W.G."/>
        </authorList>
    </citation>
    <scope>NUCLEOTIDE SEQUENCE [LARGE SCALE GENOMIC DNA]</scope>
    <source>
        <strain evidence="2 3">RM9337</strain>
    </source>
</reference>
<name>A0AAW3ZWM2_9BACT</name>
<comment type="caution">
    <text evidence="2">The sequence shown here is derived from an EMBL/GenBank/DDBJ whole genome shotgun (WGS) entry which is preliminary data.</text>
</comment>
<evidence type="ECO:0000259" key="1">
    <source>
        <dbReference type="Pfam" id="PF26078"/>
    </source>
</evidence>
<dbReference type="PANTHER" id="PTHR37829:SF3">
    <property type="entry name" value="PROTEIN JAYE-RELATED"/>
    <property type="match status" value="1"/>
</dbReference>
<accession>A0AAW3ZWM2</accession>
<dbReference type="AlphaFoldDB" id="A0AAW3ZWM2"/>
<dbReference type="InterPro" id="IPR058531">
    <property type="entry name" value="Baseplate_J_M"/>
</dbReference>
<evidence type="ECO:0000313" key="3">
    <source>
        <dbReference type="Proteomes" id="UP000650616"/>
    </source>
</evidence>
<dbReference type="PANTHER" id="PTHR37829">
    <property type="entry name" value="PHAGE-LIKE ELEMENT PBSX PROTEIN XKDT"/>
    <property type="match status" value="1"/>
</dbReference>
<organism evidence="2 3">
    <name type="scientific">Campylobacter californiensis</name>
    <dbReference type="NCBI Taxonomy" id="1032243"/>
    <lineage>
        <taxon>Bacteria</taxon>
        <taxon>Pseudomonadati</taxon>
        <taxon>Campylobacterota</taxon>
        <taxon>Epsilonproteobacteria</taxon>
        <taxon>Campylobacterales</taxon>
        <taxon>Campylobacteraceae</taxon>
        <taxon>Campylobacter</taxon>
    </lineage>
</organism>
<keyword evidence="3" id="KW-1185">Reference proteome</keyword>
<proteinExistence type="predicted"/>
<protein>
    <submittedName>
        <fullName evidence="2">Baseplate J/gp47 family protein</fullName>
    </submittedName>
</protein>
<dbReference type="EMBL" id="LIWG01000001">
    <property type="protein sequence ID" value="MBE3607185.1"/>
    <property type="molecule type" value="Genomic_DNA"/>
</dbReference>
<dbReference type="RefSeq" id="WP_169971903.1">
    <property type="nucleotide sequence ID" value="NZ_CP012545.1"/>
</dbReference>
<sequence length="361" mass="39871">MLDLKALPYPNVIETLNYDEILNSVKNVFKEYLTDDEIALLESDSYSALLETLAYRELLLRARINQSVKSMLLPFATGSDLDNVVAIYGIERLKGEKPTANVKFSLSTTLGYDVYIPAGLTLVSKDGDTATLKNSLVIKAGNKEIIGVSVLDSYVKSSLIKCELIQTPLPFVLTAKQESEFLGGAERESDDRLRERAVLSLERFSTAGSAKAYIYQAMSANIKVLEVSVLNGGAGIVKVYLKTADMSEETRTSVADYLNDEKVRPLTDSVIVTNANIINIEIKAELELTDMFMQDEIDKAIKATPSTLKIGENLNLSYIYSVLHKNGVYRVNLQTPTIDTKVGDDSFARISFNLSYKKASL</sequence>
<dbReference type="InterPro" id="IPR014507">
    <property type="entry name" value="Baseplate_assembly_J_pred"/>
</dbReference>
<evidence type="ECO:0000313" key="2">
    <source>
        <dbReference type="EMBL" id="MBE3607185.1"/>
    </source>
</evidence>
<gene>
    <name evidence="2" type="ORF">CCAL9337_00345</name>
</gene>
<dbReference type="Proteomes" id="UP000650616">
    <property type="component" value="Unassembled WGS sequence"/>
</dbReference>
<dbReference type="PIRSF" id="PIRSF020481">
    <property type="entry name" value="BAP"/>
    <property type="match status" value="1"/>
</dbReference>